<keyword evidence="8" id="KW-0249">Electron transport</keyword>
<keyword evidence="15" id="KW-1185">Reference proteome</keyword>
<dbReference type="InterPro" id="IPR036909">
    <property type="entry name" value="Cyt_c-like_dom_sf"/>
</dbReference>
<gene>
    <name evidence="14" type="ORF">ABH943_006106</name>
</gene>
<evidence type="ECO:0000313" key="14">
    <source>
        <dbReference type="EMBL" id="MFK4446074.1"/>
    </source>
</evidence>
<dbReference type="Pfam" id="PF13442">
    <property type="entry name" value="Cytochrome_CBB3"/>
    <property type="match status" value="1"/>
</dbReference>
<evidence type="ECO:0000256" key="5">
    <source>
        <dbReference type="ARBA" id="ARBA00022723"/>
    </source>
</evidence>
<keyword evidence="9 11" id="KW-0408">Iron</keyword>
<keyword evidence="3" id="KW-1003">Cell membrane</keyword>
<protein>
    <submittedName>
        <fullName evidence="14">Mono/diheme cytochrome c family protein</fullName>
    </submittedName>
</protein>
<dbReference type="Pfam" id="PF00034">
    <property type="entry name" value="Cytochrom_C"/>
    <property type="match status" value="2"/>
</dbReference>
<organism evidence="14 15">
    <name type="scientific">Caballeronia udeis</name>
    <dbReference type="NCBI Taxonomy" id="1232866"/>
    <lineage>
        <taxon>Bacteria</taxon>
        <taxon>Pseudomonadati</taxon>
        <taxon>Pseudomonadota</taxon>
        <taxon>Betaproteobacteria</taxon>
        <taxon>Burkholderiales</taxon>
        <taxon>Burkholderiaceae</taxon>
        <taxon>Caballeronia</taxon>
    </lineage>
</organism>
<evidence type="ECO:0000256" key="8">
    <source>
        <dbReference type="ARBA" id="ARBA00022982"/>
    </source>
</evidence>
<evidence type="ECO:0000256" key="1">
    <source>
        <dbReference type="ARBA" id="ARBA00004236"/>
    </source>
</evidence>
<feature type="domain" description="Cytochrome c" evidence="13">
    <location>
        <begin position="191"/>
        <end position="298"/>
    </location>
</feature>
<evidence type="ECO:0000313" key="15">
    <source>
        <dbReference type="Proteomes" id="UP001620514"/>
    </source>
</evidence>
<sequence>MVQARKLGLIMLGVAAVVLACAIRYAWEPSIEPLLAPVSAGADKALLARGAQVAEVGDCMYCHTANRGEPFAGGMPLNTPFGVIYSTNITPDPNTGIGRWPLDAFTRALREGVSRDGHLLYPAFPYPHFTKMSDSDIAALYAYLMSLAPVSAPAHPNDLRFPLNFRPLVAGWNLLYLKTGELQPPDRPESVAWLRGRYLVEGAGHCASCHTPMNALGAEKSGEAFAGNLIDSWNAPPLNALTRAPKPWTQAQLVDYLRTGLASEHGAAAGPMLPVTQHLGNAPESDVEAIATYLMSLRPPPAPVQPALSHEEASATDDASARVIRTGGALFASSCAGCHASGAPMREIGGRPALGLSSVFTSDDPRNAIHLVLQGIPWNGSGTAHYMPPFADVLSDEQIADILAYVRTRYAQRPAWKDVSRTTATIRKEISQP</sequence>
<keyword evidence="12" id="KW-0812">Transmembrane</keyword>
<reference evidence="14 15" key="1">
    <citation type="submission" date="2024-11" db="EMBL/GenBank/DDBJ databases">
        <title>Using genomics to understand microbial adaptation to soil warming.</title>
        <authorList>
            <person name="Deangelis K.M. PhD."/>
        </authorList>
    </citation>
    <scope>NUCLEOTIDE SEQUENCE [LARGE SCALE GENOMIC DNA]</scope>
    <source>
        <strain evidence="14 15">GAS97</strain>
    </source>
</reference>
<evidence type="ECO:0000256" key="7">
    <source>
        <dbReference type="ARBA" id="ARBA00022737"/>
    </source>
</evidence>
<dbReference type="InterPro" id="IPR051459">
    <property type="entry name" value="Cytochrome_c-type_DH"/>
</dbReference>
<dbReference type="Gene3D" id="1.10.760.10">
    <property type="entry name" value="Cytochrome c-like domain"/>
    <property type="match status" value="3"/>
</dbReference>
<keyword evidence="7" id="KW-0677">Repeat</keyword>
<dbReference type="SUPFAM" id="SSF46626">
    <property type="entry name" value="Cytochrome c"/>
    <property type="match status" value="3"/>
</dbReference>
<feature type="domain" description="Cytochrome c" evidence="13">
    <location>
        <begin position="45"/>
        <end position="148"/>
    </location>
</feature>
<evidence type="ECO:0000256" key="10">
    <source>
        <dbReference type="ARBA" id="ARBA00023136"/>
    </source>
</evidence>
<evidence type="ECO:0000256" key="11">
    <source>
        <dbReference type="PROSITE-ProRule" id="PRU00433"/>
    </source>
</evidence>
<keyword evidence="6" id="KW-0732">Signal</keyword>
<proteinExistence type="predicted"/>
<evidence type="ECO:0000256" key="4">
    <source>
        <dbReference type="ARBA" id="ARBA00022617"/>
    </source>
</evidence>
<dbReference type="PANTHER" id="PTHR35008:SF8">
    <property type="entry name" value="ALCOHOL DEHYDROGENASE CYTOCHROME C SUBUNIT"/>
    <property type="match status" value="1"/>
</dbReference>
<dbReference type="PANTHER" id="PTHR35008">
    <property type="entry name" value="BLL4482 PROTEIN-RELATED"/>
    <property type="match status" value="1"/>
</dbReference>
<evidence type="ECO:0000256" key="6">
    <source>
        <dbReference type="ARBA" id="ARBA00022729"/>
    </source>
</evidence>
<dbReference type="Proteomes" id="UP001620514">
    <property type="component" value="Unassembled WGS sequence"/>
</dbReference>
<keyword evidence="10 12" id="KW-0472">Membrane</keyword>
<accession>A0ABW8MQV8</accession>
<keyword evidence="4 11" id="KW-0349">Heme</keyword>
<evidence type="ECO:0000256" key="2">
    <source>
        <dbReference type="ARBA" id="ARBA00022448"/>
    </source>
</evidence>
<evidence type="ECO:0000256" key="12">
    <source>
        <dbReference type="SAM" id="Phobius"/>
    </source>
</evidence>
<dbReference type="InterPro" id="IPR009056">
    <property type="entry name" value="Cyt_c-like_dom"/>
</dbReference>
<dbReference type="InterPro" id="IPR008168">
    <property type="entry name" value="Cyt_C_IC"/>
</dbReference>
<dbReference type="PROSITE" id="PS51007">
    <property type="entry name" value="CYTC"/>
    <property type="match status" value="3"/>
</dbReference>
<dbReference type="PIRSF" id="PIRSF000018">
    <property type="entry name" value="Mb_ADH_cyt_c"/>
    <property type="match status" value="1"/>
</dbReference>
<name>A0ABW8MQV8_9BURK</name>
<evidence type="ECO:0000256" key="9">
    <source>
        <dbReference type="ARBA" id="ARBA00023004"/>
    </source>
</evidence>
<keyword evidence="12" id="KW-1133">Transmembrane helix</keyword>
<feature type="domain" description="Cytochrome c" evidence="13">
    <location>
        <begin position="322"/>
        <end position="410"/>
    </location>
</feature>
<comment type="caution">
    <text evidence="14">The sequence shown here is derived from an EMBL/GenBank/DDBJ whole genome shotgun (WGS) entry which is preliminary data.</text>
</comment>
<feature type="transmembrane region" description="Helical" evidence="12">
    <location>
        <begin position="7"/>
        <end position="27"/>
    </location>
</feature>
<keyword evidence="2" id="KW-0813">Transport</keyword>
<keyword evidence="5 11" id="KW-0479">Metal-binding</keyword>
<evidence type="ECO:0000259" key="13">
    <source>
        <dbReference type="PROSITE" id="PS51007"/>
    </source>
</evidence>
<dbReference type="PRINTS" id="PR00605">
    <property type="entry name" value="CYTCHROMECIC"/>
</dbReference>
<dbReference type="InterPro" id="IPR014353">
    <property type="entry name" value="Membr-bd_ADH_cyt_c"/>
</dbReference>
<dbReference type="EMBL" id="JBIYDN010000023">
    <property type="protein sequence ID" value="MFK4446074.1"/>
    <property type="molecule type" value="Genomic_DNA"/>
</dbReference>
<evidence type="ECO:0000256" key="3">
    <source>
        <dbReference type="ARBA" id="ARBA00022475"/>
    </source>
</evidence>
<dbReference type="PROSITE" id="PS51257">
    <property type="entry name" value="PROKAR_LIPOPROTEIN"/>
    <property type="match status" value="1"/>
</dbReference>
<comment type="subcellular location">
    <subcellularLocation>
        <location evidence="1">Cell membrane</location>
    </subcellularLocation>
</comment>